<gene>
    <name evidence="1" type="ORF">LITE_LOCUS24856</name>
</gene>
<evidence type="ECO:0000313" key="2">
    <source>
        <dbReference type="Proteomes" id="UP001154282"/>
    </source>
</evidence>
<keyword evidence="2" id="KW-1185">Reference proteome</keyword>
<comment type="caution">
    <text evidence="1">The sequence shown here is derived from an EMBL/GenBank/DDBJ whole genome shotgun (WGS) entry which is preliminary data.</text>
</comment>
<protein>
    <submittedName>
        <fullName evidence="1">Uncharacterized protein</fullName>
    </submittedName>
</protein>
<reference evidence="1" key="1">
    <citation type="submission" date="2022-08" db="EMBL/GenBank/DDBJ databases">
        <authorList>
            <person name="Gutierrez-Valencia J."/>
        </authorList>
    </citation>
    <scope>NUCLEOTIDE SEQUENCE</scope>
</reference>
<dbReference type="AlphaFoldDB" id="A0AAV0LNE3"/>
<organism evidence="1 2">
    <name type="scientific">Linum tenue</name>
    <dbReference type="NCBI Taxonomy" id="586396"/>
    <lineage>
        <taxon>Eukaryota</taxon>
        <taxon>Viridiplantae</taxon>
        <taxon>Streptophyta</taxon>
        <taxon>Embryophyta</taxon>
        <taxon>Tracheophyta</taxon>
        <taxon>Spermatophyta</taxon>
        <taxon>Magnoliopsida</taxon>
        <taxon>eudicotyledons</taxon>
        <taxon>Gunneridae</taxon>
        <taxon>Pentapetalae</taxon>
        <taxon>rosids</taxon>
        <taxon>fabids</taxon>
        <taxon>Malpighiales</taxon>
        <taxon>Linaceae</taxon>
        <taxon>Linum</taxon>
    </lineage>
</organism>
<proteinExistence type="predicted"/>
<name>A0AAV0LNE3_9ROSI</name>
<sequence length="50" mass="5915">MLFFIISAAGRESHFRPNSRVIIEAIQFVHSRPFVEQLEWPNPSQHFIHP</sequence>
<dbReference type="EMBL" id="CAMGYJ010000006">
    <property type="protein sequence ID" value="CAI0435863.1"/>
    <property type="molecule type" value="Genomic_DNA"/>
</dbReference>
<accession>A0AAV0LNE3</accession>
<dbReference type="Proteomes" id="UP001154282">
    <property type="component" value="Unassembled WGS sequence"/>
</dbReference>
<evidence type="ECO:0000313" key="1">
    <source>
        <dbReference type="EMBL" id="CAI0435863.1"/>
    </source>
</evidence>